<keyword evidence="2" id="KW-1185">Reference proteome</keyword>
<reference evidence="1 2" key="1">
    <citation type="submission" date="2022-03" db="EMBL/GenBank/DDBJ databases">
        <authorList>
            <person name="Macdonald S."/>
            <person name="Ahmed S."/>
            <person name="Newling K."/>
        </authorList>
    </citation>
    <scope>NUCLEOTIDE SEQUENCE [LARGE SCALE GENOMIC DNA]</scope>
</reference>
<sequence length="118" mass="13497">MEGLKETASSKTLTTKHLYQLHLEISRTASLDAIVPQTAFDALQLGRSTQFVVCRLLRFWESKNIKNKDFVIHGFILGGRAAYYRPSLCEGSVMKVSRFEVARCTTIHLWSCFFPRQP</sequence>
<name>A0ABC8K233_ERUVS</name>
<gene>
    <name evidence="1" type="ORF">ERUC_LOCUS17404</name>
</gene>
<evidence type="ECO:0000313" key="1">
    <source>
        <dbReference type="EMBL" id="CAH8348578.1"/>
    </source>
</evidence>
<comment type="caution">
    <text evidence="1">The sequence shown here is derived from an EMBL/GenBank/DDBJ whole genome shotgun (WGS) entry which is preliminary data.</text>
</comment>
<proteinExistence type="predicted"/>
<dbReference type="EMBL" id="CAKOAT010160710">
    <property type="protein sequence ID" value="CAH8348578.1"/>
    <property type="molecule type" value="Genomic_DNA"/>
</dbReference>
<dbReference type="Proteomes" id="UP001642260">
    <property type="component" value="Unassembled WGS sequence"/>
</dbReference>
<protein>
    <submittedName>
        <fullName evidence="1">Uncharacterized protein</fullName>
    </submittedName>
</protein>
<dbReference type="AlphaFoldDB" id="A0ABC8K233"/>
<organism evidence="1 2">
    <name type="scientific">Eruca vesicaria subsp. sativa</name>
    <name type="common">Garden rocket</name>
    <name type="synonym">Eruca sativa</name>
    <dbReference type="NCBI Taxonomy" id="29727"/>
    <lineage>
        <taxon>Eukaryota</taxon>
        <taxon>Viridiplantae</taxon>
        <taxon>Streptophyta</taxon>
        <taxon>Embryophyta</taxon>
        <taxon>Tracheophyta</taxon>
        <taxon>Spermatophyta</taxon>
        <taxon>Magnoliopsida</taxon>
        <taxon>eudicotyledons</taxon>
        <taxon>Gunneridae</taxon>
        <taxon>Pentapetalae</taxon>
        <taxon>rosids</taxon>
        <taxon>malvids</taxon>
        <taxon>Brassicales</taxon>
        <taxon>Brassicaceae</taxon>
        <taxon>Brassiceae</taxon>
        <taxon>Eruca</taxon>
    </lineage>
</organism>
<evidence type="ECO:0000313" key="2">
    <source>
        <dbReference type="Proteomes" id="UP001642260"/>
    </source>
</evidence>
<accession>A0ABC8K233</accession>